<reference evidence="1 2" key="1">
    <citation type="submission" date="2020-07" db="EMBL/GenBank/DDBJ databases">
        <authorList>
            <person name="Feng X."/>
        </authorList>
    </citation>
    <scope>NUCLEOTIDE SEQUENCE [LARGE SCALE GENOMIC DNA]</scope>
    <source>
        <strain evidence="1 2">JCM31066</strain>
    </source>
</reference>
<dbReference type="AlphaFoldDB" id="A0A842HCT5"/>
<evidence type="ECO:0000313" key="2">
    <source>
        <dbReference type="Proteomes" id="UP000546464"/>
    </source>
</evidence>
<accession>A0A842HCT5</accession>
<name>A0A842HCT5_9BACT</name>
<sequence length="182" mass="20671">MSDSFPNPDIQQELNAFFSQEEFIAFFDFYLPGSGGKMLNGLCKVARPADGHSVNYLCLTFVVDTPNDEAEKQIERLLAKFDLKALREQLPSLQSLTSVPASMRHSENYVHQMDLIFPKDKDLDLREVVPMLLFSLRKATGFKTESPQWWDEVSLDAPKPTEAEKANWGNRLKAIFKAVGKK</sequence>
<organism evidence="1 2">
    <name type="scientific">Ruficoccus amylovorans</name>
    <dbReference type="NCBI Taxonomy" id="1804625"/>
    <lineage>
        <taxon>Bacteria</taxon>
        <taxon>Pseudomonadati</taxon>
        <taxon>Verrucomicrobiota</taxon>
        <taxon>Opitutia</taxon>
        <taxon>Puniceicoccales</taxon>
        <taxon>Cerasicoccaceae</taxon>
        <taxon>Ruficoccus</taxon>
    </lineage>
</organism>
<dbReference type="EMBL" id="JACHVB010000020">
    <property type="protein sequence ID" value="MBC2594060.1"/>
    <property type="molecule type" value="Genomic_DNA"/>
</dbReference>
<evidence type="ECO:0000313" key="1">
    <source>
        <dbReference type="EMBL" id="MBC2594060.1"/>
    </source>
</evidence>
<proteinExistence type="predicted"/>
<comment type="caution">
    <text evidence="1">The sequence shown here is derived from an EMBL/GenBank/DDBJ whole genome shotgun (WGS) entry which is preliminary data.</text>
</comment>
<dbReference type="RefSeq" id="WP_185675042.1">
    <property type="nucleotide sequence ID" value="NZ_JACHVB010000020.1"/>
</dbReference>
<protein>
    <submittedName>
        <fullName evidence="1">Uncharacterized protein</fullName>
    </submittedName>
</protein>
<keyword evidence="2" id="KW-1185">Reference proteome</keyword>
<gene>
    <name evidence="1" type="ORF">H5P28_07270</name>
</gene>
<dbReference type="Proteomes" id="UP000546464">
    <property type="component" value="Unassembled WGS sequence"/>
</dbReference>